<dbReference type="Gene3D" id="2.60.40.2380">
    <property type="match status" value="1"/>
</dbReference>
<dbReference type="Pfam" id="PF07695">
    <property type="entry name" value="7TMR-DISM_7TM"/>
    <property type="match status" value="1"/>
</dbReference>
<dbReference type="SMART" id="SM00387">
    <property type="entry name" value="HATPase_c"/>
    <property type="match status" value="1"/>
</dbReference>
<reference evidence="12" key="1">
    <citation type="submission" date="2016-09" db="EMBL/GenBank/DDBJ databases">
        <authorList>
            <person name="Varghese N."/>
            <person name="Submissions S."/>
        </authorList>
    </citation>
    <scope>NUCLEOTIDE SEQUENCE [LARGE SCALE GENOMIC DNA]</scope>
    <source>
        <strain evidence="12">TNe-862</strain>
    </source>
</reference>
<dbReference type="InterPro" id="IPR036890">
    <property type="entry name" value="HATPase_C_sf"/>
</dbReference>
<feature type="modified residue" description="4-aspartylphosphate" evidence="6">
    <location>
        <position position="752"/>
    </location>
</feature>
<keyword evidence="7" id="KW-0175">Coiled coil</keyword>
<organism evidence="11 12">
    <name type="scientific">Paraburkholderia lycopersici</name>
    <dbReference type="NCBI Taxonomy" id="416944"/>
    <lineage>
        <taxon>Bacteria</taxon>
        <taxon>Pseudomonadati</taxon>
        <taxon>Pseudomonadota</taxon>
        <taxon>Betaproteobacteria</taxon>
        <taxon>Burkholderiales</taxon>
        <taxon>Burkholderiaceae</taxon>
        <taxon>Paraburkholderia</taxon>
    </lineage>
</organism>
<dbReference type="Gene3D" id="1.10.287.130">
    <property type="match status" value="1"/>
</dbReference>
<dbReference type="GO" id="GO:0009927">
    <property type="term" value="F:histidine phosphotransfer kinase activity"/>
    <property type="evidence" value="ECO:0007669"/>
    <property type="project" value="TreeGrafter"/>
</dbReference>
<protein>
    <recommendedName>
        <fullName evidence="2">histidine kinase</fullName>
        <ecNumber evidence="2">2.7.13.3</ecNumber>
    </recommendedName>
</protein>
<feature type="transmembrane region" description="Helical" evidence="8">
    <location>
        <begin position="199"/>
        <end position="219"/>
    </location>
</feature>
<dbReference type="Proteomes" id="UP000198908">
    <property type="component" value="Unassembled WGS sequence"/>
</dbReference>
<evidence type="ECO:0000256" key="1">
    <source>
        <dbReference type="ARBA" id="ARBA00000085"/>
    </source>
</evidence>
<keyword evidence="12" id="KW-1185">Reference proteome</keyword>
<evidence type="ECO:0000313" key="11">
    <source>
        <dbReference type="EMBL" id="SDB92810.1"/>
    </source>
</evidence>
<dbReference type="STRING" id="416944.SAMN05421548_102248"/>
<keyword evidence="8" id="KW-0812">Transmembrane</keyword>
<dbReference type="InterPro" id="IPR011006">
    <property type="entry name" value="CheY-like_superfamily"/>
</dbReference>
<dbReference type="InterPro" id="IPR011622">
    <property type="entry name" value="7TMR_DISM_rcpt_extracell_dom2"/>
</dbReference>
<evidence type="ECO:0000256" key="3">
    <source>
        <dbReference type="ARBA" id="ARBA00022553"/>
    </source>
</evidence>
<name>A0A1G6HEZ6_9BURK</name>
<dbReference type="InterPro" id="IPR004358">
    <property type="entry name" value="Sig_transdc_His_kin-like_C"/>
</dbReference>
<proteinExistence type="predicted"/>
<dbReference type="RefSeq" id="WP_091994855.1">
    <property type="nucleotide sequence ID" value="NZ_FMYQ01000002.1"/>
</dbReference>
<feature type="transmembrane region" description="Helical" evidence="8">
    <location>
        <begin position="347"/>
        <end position="367"/>
    </location>
</feature>
<dbReference type="PANTHER" id="PTHR43047:SF72">
    <property type="entry name" value="OSMOSENSING HISTIDINE PROTEIN KINASE SLN1"/>
    <property type="match status" value="1"/>
</dbReference>
<feature type="transmembrane region" description="Helical" evidence="8">
    <location>
        <begin position="293"/>
        <end position="309"/>
    </location>
</feature>
<dbReference type="Pfam" id="PF07696">
    <property type="entry name" value="7TMR-DISMED2"/>
    <property type="match status" value="1"/>
</dbReference>
<dbReference type="InterPro" id="IPR005467">
    <property type="entry name" value="His_kinase_dom"/>
</dbReference>
<evidence type="ECO:0000256" key="5">
    <source>
        <dbReference type="ARBA" id="ARBA00022777"/>
    </source>
</evidence>
<dbReference type="GO" id="GO:0000155">
    <property type="term" value="F:phosphorelay sensor kinase activity"/>
    <property type="evidence" value="ECO:0007669"/>
    <property type="project" value="InterPro"/>
</dbReference>
<dbReference type="InterPro" id="IPR011623">
    <property type="entry name" value="7TMR_DISM_rcpt_extracell_dom1"/>
</dbReference>
<evidence type="ECO:0000256" key="8">
    <source>
        <dbReference type="SAM" id="Phobius"/>
    </source>
</evidence>
<dbReference type="Pfam" id="PF00512">
    <property type="entry name" value="HisKA"/>
    <property type="match status" value="1"/>
</dbReference>
<evidence type="ECO:0000313" key="12">
    <source>
        <dbReference type="Proteomes" id="UP000198908"/>
    </source>
</evidence>
<dbReference type="InterPro" id="IPR001789">
    <property type="entry name" value="Sig_transdc_resp-reg_receiver"/>
</dbReference>
<evidence type="ECO:0000256" key="7">
    <source>
        <dbReference type="SAM" id="Coils"/>
    </source>
</evidence>
<dbReference type="Gene3D" id="3.40.50.2300">
    <property type="match status" value="1"/>
</dbReference>
<dbReference type="CDD" id="cd00082">
    <property type="entry name" value="HisKA"/>
    <property type="match status" value="1"/>
</dbReference>
<dbReference type="GO" id="GO:0005886">
    <property type="term" value="C:plasma membrane"/>
    <property type="evidence" value="ECO:0007669"/>
    <property type="project" value="TreeGrafter"/>
</dbReference>
<dbReference type="SUPFAM" id="SSF47384">
    <property type="entry name" value="Homodimeric domain of signal transducing histidine kinase"/>
    <property type="match status" value="1"/>
</dbReference>
<dbReference type="InterPro" id="IPR003661">
    <property type="entry name" value="HisK_dim/P_dom"/>
</dbReference>
<dbReference type="EC" id="2.7.13.3" evidence="2"/>
<dbReference type="Pfam" id="PF02518">
    <property type="entry name" value="HATPase_c"/>
    <property type="match status" value="1"/>
</dbReference>
<gene>
    <name evidence="11" type="ORF">SAMN05421548_102248</name>
</gene>
<dbReference type="InterPro" id="IPR003594">
    <property type="entry name" value="HATPase_dom"/>
</dbReference>
<keyword evidence="3 6" id="KW-0597">Phosphoprotein</keyword>
<evidence type="ECO:0000256" key="6">
    <source>
        <dbReference type="PROSITE-ProRule" id="PRU00169"/>
    </source>
</evidence>
<keyword evidence="8" id="KW-1133">Transmembrane helix</keyword>
<keyword evidence="8" id="KW-0472">Membrane</keyword>
<dbReference type="SUPFAM" id="SSF52172">
    <property type="entry name" value="CheY-like"/>
    <property type="match status" value="1"/>
</dbReference>
<accession>A0A1G6HEZ6</accession>
<keyword evidence="5 11" id="KW-0418">Kinase</keyword>
<evidence type="ECO:0000259" key="9">
    <source>
        <dbReference type="PROSITE" id="PS50109"/>
    </source>
</evidence>
<dbReference type="InterPro" id="IPR036097">
    <property type="entry name" value="HisK_dim/P_sf"/>
</dbReference>
<dbReference type="EMBL" id="FMYQ01000002">
    <property type="protein sequence ID" value="SDB92810.1"/>
    <property type="molecule type" value="Genomic_DNA"/>
</dbReference>
<dbReference type="Pfam" id="PF00072">
    <property type="entry name" value="Response_reg"/>
    <property type="match status" value="1"/>
</dbReference>
<dbReference type="AlphaFoldDB" id="A0A1G6HEZ6"/>
<evidence type="ECO:0000256" key="4">
    <source>
        <dbReference type="ARBA" id="ARBA00022679"/>
    </source>
</evidence>
<dbReference type="PRINTS" id="PR00344">
    <property type="entry name" value="BCTRLSENSOR"/>
</dbReference>
<feature type="coiled-coil region" evidence="7">
    <location>
        <begin position="407"/>
        <end position="434"/>
    </location>
</feature>
<feature type="transmembrane region" description="Helical" evidence="8">
    <location>
        <begin position="315"/>
        <end position="335"/>
    </location>
</feature>
<dbReference type="Gene3D" id="3.30.565.10">
    <property type="entry name" value="Histidine kinase-like ATPase, C-terminal domain"/>
    <property type="match status" value="1"/>
</dbReference>
<dbReference type="PANTHER" id="PTHR43047">
    <property type="entry name" value="TWO-COMPONENT HISTIDINE PROTEIN KINASE"/>
    <property type="match status" value="1"/>
</dbReference>
<feature type="transmembrane region" description="Helical" evidence="8">
    <location>
        <begin position="224"/>
        <end position="241"/>
    </location>
</feature>
<feature type="domain" description="Histidine kinase" evidence="9">
    <location>
        <begin position="455"/>
        <end position="673"/>
    </location>
</feature>
<evidence type="ECO:0000259" key="10">
    <source>
        <dbReference type="PROSITE" id="PS50110"/>
    </source>
</evidence>
<dbReference type="SMART" id="SM00448">
    <property type="entry name" value="REC"/>
    <property type="match status" value="1"/>
</dbReference>
<dbReference type="OrthoDB" id="9810730at2"/>
<dbReference type="PROSITE" id="PS50109">
    <property type="entry name" value="HIS_KIN"/>
    <property type="match status" value="1"/>
</dbReference>
<dbReference type="SUPFAM" id="SSF55874">
    <property type="entry name" value="ATPase domain of HSP90 chaperone/DNA topoisomerase II/histidine kinase"/>
    <property type="match status" value="1"/>
</dbReference>
<dbReference type="PROSITE" id="PS50110">
    <property type="entry name" value="RESPONSE_REGULATORY"/>
    <property type="match status" value="1"/>
</dbReference>
<feature type="transmembrane region" description="Helical" evidence="8">
    <location>
        <begin position="261"/>
        <end position="281"/>
    </location>
</feature>
<comment type="catalytic activity">
    <reaction evidence="1">
        <text>ATP + protein L-histidine = ADP + protein N-phospho-L-histidine.</text>
        <dbReference type="EC" id="2.7.13.3"/>
    </reaction>
</comment>
<feature type="domain" description="Response regulatory" evidence="10">
    <location>
        <begin position="700"/>
        <end position="819"/>
    </location>
</feature>
<dbReference type="SMART" id="SM00388">
    <property type="entry name" value="HisKA"/>
    <property type="match status" value="1"/>
</dbReference>
<sequence length="913" mass="98150">MDTRSRAILFGCFVLAVVLLVLSGGPARADVVAHAVDLSTVAESQPLVTPLFLLDDREAHLDATAALGAPGWQPASAHALSRGYTRSALWLTGEFYNGSAFPVTRWLSVGPVRLDDVRYYTVTGTDDPVVQEQYRAGIGTPAGARRIDTALPVFPVTLAPGAHQRFLLRVQSRSAISLDVKLWSPEAYRRDERNETMRHMFLVGVMLTIAAFAVVLGAVWRDRIFALLAASIVGEVLYELAYEGHLYELWLRQGGDFVGRLPSIAGNLTVAMFTVTVMAFVGLRKIPLWKWTYRILACAMCVAAVWTTLGDYRVSASASIYGVFLCNIVWVASMLDGWRRGLPNARLLLIAFAPDCATLFLRLGMAAGLLSGRWVTGSAQVWDSLSVLLMMVLIVGGRSRQVYRAQRAAQRALLDAQEKEAERLEQAVNARTGELQHALVAADDANRSKGDFLARISHDLRTPLTSIIGFADLILAAGREDAERGRVIRRSADHMLGMVNDLIDYAAGENPDTLRVEPVYVHALLETVGQQGATLAARSGNAFGLDIADELPPVLELDGRRLQQMIGNLLDNAAKFTRDGAIRLAVESRVTDADRQLYLLVFSVSDSGCGIAPEDQARIFEPFTRLDGARHTPGIGLGLAIVKLWAARMGGSVQVDSTPDRGTTIRIRIPARAVGEAGVSHARLPEAVDALPPIDGAGRRVLVVEDTGEIRQLLHDDLANVGFEVEAVADGAAAIARLETRTAPPPDLVLTDHLMPGANGDAVLAAARQHCPGVPVVALSATPQRAVTDDASPGAPRYDASLLKPVSLVDLRNTIARVLGLARAGIAADAAWSAESPVPPSGETLEEARCLVELGAVSDLIEWADRLADEQPECEPFARCVGRFARLGELAKIEALLGTGAAQRSALSTALPE</sequence>
<keyword evidence="4" id="KW-0808">Transferase</keyword>
<evidence type="ECO:0000256" key="2">
    <source>
        <dbReference type="ARBA" id="ARBA00012438"/>
    </source>
</evidence>